<dbReference type="Ensembl" id="ENSGACT00000025798.1">
    <property type="protein sequence ID" value="ENSGACP00000025748.1"/>
    <property type="gene ID" value="ENSGACG00000019480.1"/>
</dbReference>
<dbReference type="InParanoid" id="G3Q788"/>
<protein>
    <submittedName>
        <fullName evidence="1">Uncharacterized protein</fullName>
    </submittedName>
</protein>
<reference evidence="1" key="1">
    <citation type="submission" date="2006-01" db="EMBL/GenBank/DDBJ databases">
        <authorList>
            <person name="Lindblad-Toh K."/>
            <person name="Mauceli E."/>
            <person name="Grabherr M."/>
            <person name="Chang J.L."/>
            <person name="Lander E.S."/>
        </authorList>
    </citation>
    <scope>NUCLEOTIDE SEQUENCE [LARGE SCALE GENOMIC DNA]</scope>
</reference>
<reference evidence="1" key="2">
    <citation type="submission" date="2024-04" db="UniProtKB">
        <authorList>
            <consortium name="Ensembl"/>
        </authorList>
    </citation>
    <scope>IDENTIFICATION</scope>
</reference>
<sequence length="95" mass="10481">MLSLVSSFSTSHCNDLWVISLGQSRHLIQMFTKRVHKGLEMSAREPSNTQQLTMETLKESAGTRLNVRKSVEVQIGIGSVIGLPSGRQRQLASTV</sequence>
<name>G3Q788_GASAC</name>
<proteinExistence type="predicted"/>
<dbReference type="Bgee" id="ENSGACG00000019480">
    <property type="expression patterns" value="Expressed in muscle tissue and 13 other cell types or tissues"/>
</dbReference>
<evidence type="ECO:0000313" key="1">
    <source>
        <dbReference type="Ensembl" id="ENSGACP00000025748.1"/>
    </source>
</evidence>
<accession>G3Q788</accession>
<organism evidence="1">
    <name type="scientific">Gasterosteus aculeatus</name>
    <name type="common">Three-spined stickleback</name>
    <dbReference type="NCBI Taxonomy" id="69293"/>
    <lineage>
        <taxon>Eukaryota</taxon>
        <taxon>Metazoa</taxon>
        <taxon>Chordata</taxon>
        <taxon>Craniata</taxon>
        <taxon>Vertebrata</taxon>
        <taxon>Euteleostomi</taxon>
        <taxon>Actinopterygii</taxon>
        <taxon>Neopterygii</taxon>
        <taxon>Teleostei</taxon>
        <taxon>Neoteleostei</taxon>
        <taxon>Acanthomorphata</taxon>
        <taxon>Eupercaria</taxon>
        <taxon>Perciformes</taxon>
        <taxon>Cottioidei</taxon>
        <taxon>Gasterosteales</taxon>
        <taxon>Gasterosteidae</taxon>
        <taxon>Gasterosteus</taxon>
    </lineage>
</organism>
<dbReference type="AlphaFoldDB" id="G3Q788"/>